<dbReference type="GO" id="GO:0005035">
    <property type="term" value="F:death receptor activity"/>
    <property type="evidence" value="ECO:0007669"/>
    <property type="project" value="TreeGrafter"/>
</dbReference>
<keyword evidence="6" id="KW-0677">Repeat</keyword>
<dbReference type="InterPro" id="IPR011029">
    <property type="entry name" value="DEATH-like_dom_sf"/>
</dbReference>
<keyword evidence="8 12" id="KW-0472">Membrane</keyword>
<feature type="domain" description="TNFR-Cys" evidence="15">
    <location>
        <begin position="103"/>
        <end position="141"/>
    </location>
</feature>
<dbReference type="Gene3D" id="6.10.250.1780">
    <property type="match status" value="1"/>
</dbReference>
<organism evidence="16 17">
    <name type="scientific">Mizuhopecten yessoensis</name>
    <name type="common">Japanese scallop</name>
    <name type="synonym">Patinopecten yessoensis</name>
    <dbReference type="NCBI Taxonomy" id="6573"/>
    <lineage>
        <taxon>Eukaryota</taxon>
        <taxon>Metazoa</taxon>
        <taxon>Spiralia</taxon>
        <taxon>Lophotrochozoa</taxon>
        <taxon>Mollusca</taxon>
        <taxon>Bivalvia</taxon>
        <taxon>Autobranchia</taxon>
        <taxon>Pteriomorphia</taxon>
        <taxon>Pectinida</taxon>
        <taxon>Pectinoidea</taxon>
        <taxon>Pectinidae</taxon>
        <taxon>Mizuhopecten</taxon>
    </lineage>
</organism>
<keyword evidence="10" id="KW-0325">Glycoprotein</keyword>
<evidence type="ECO:0000256" key="7">
    <source>
        <dbReference type="ARBA" id="ARBA00022989"/>
    </source>
</evidence>
<evidence type="ECO:0000313" key="17">
    <source>
        <dbReference type="Proteomes" id="UP000242188"/>
    </source>
</evidence>
<gene>
    <name evidence="16" type="ORF">KP79_PYT03301</name>
</gene>
<dbReference type="PROSITE" id="PS00652">
    <property type="entry name" value="TNFR_NGFR_1"/>
    <property type="match status" value="2"/>
</dbReference>
<evidence type="ECO:0000256" key="1">
    <source>
        <dbReference type="ARBA" id="ARBA00004162"/>
    </source>
</evidence>
<keyword evidence="3 12" id="KW-0812">Transmembrane</keyword>
<dbReference type="GO" id="GO:0007266">
    <property type="term" value="P:Rho protein signal transduction"/>
    <property type="evidence" value="ECO:0007669"/>
    <property type="project" value="TreeGrafter"/>
</dbReference>
<feature type="disulfide bond" evidence="11">
    <location>
        <begin position="38"/>
        <end position="51"/>
    </location>
</feature>
<evidence type="ECO:0000259" key="14">
    <source>
        <dbReference type="PROSITE" id="PS50017"/>
    </source>
</evidence>
<dbReference type="SMART" id="SM00005">
    <property type="entry name" value="DEATH"/>
    <property type="match status" value="1"/>
</dbReference>
<feature type="disulfide bond" evidence="11">
    <location>
        <begin position="162"/>
        <end position="175"/>
    </location>
</feature>
<dbReference type="Gene3D" id="2.10.50.10">
    <property type="entry name" value="Tumor Necrosis Factor Receptor, subunit A, domain 2"/>
    <property type="match status" value="4"/>
</dbReference>
<keyword evidence="9 11" id="KW-1015">Disulfide bond</keyword>
<feature type="repeat" description="TNFR-Cys" evidence="11">
    <location>
        <begin position="61"/>
        <end position="102"/>
    </location>
</feature>
<feature type="domain" description="TNFR-Cys" evidence="15">
    <location>
        <begin position="61"/>
        <end position="102"/>
    </location>
</feature>
<feature type="repeat" description="TNFR-Cys" evidence="11">
    <location>
        <begin position="23"/>
        <end position="59"/>
    </location>
</feature>
<dbReference type="GO" id="GO:0005886">
    <property type="term" value="C:plasma membrane"/>
    <property type="evidence" value="ECO:0007669"/>
    <property type="project" value="UniProtKB-SubCell"/>
</dbReference>
<protein>
    <submittedName>
        <fullName evidence="16">Tumor necrosis factor receptor superfamily member 16</fullName>
    </submittedName>
</protein>
<accession>A0A210PHC9</accession>
<keyword evidence="7 12" id="KW-1133">Transmembrane helix</keyword>
<dbReference type="GO" id="GO:0015026">
    <property type="term" value="F:coreceptor activity"/>
    <property type="evidence" value="ECO:0007669"/>
    <property type="project" value="TreeGrafter"/>
</dbReference>
<evidence type="ECO:0000256" key="9">
    <source>
        <dbReference type="ARBA" id="ARBA00023157"/>
    </source>
</evidence>
<feature type="domain" description="TNFR-Cys" evidence="15">
    <location>
        <begin position="143"/>
        <end position="183"/>
    </location>
</feature>
<dbReference type="GO" id="GO:0009986">
    <property type="term" value="C:cell surface"/>
    <property type="evidence" value="ECO:0007669"/>
    <property type="project" value="TreeGrafter"/>
</dbReference>
<keyword evidence="16" id="KW-0675">Receptor</keyword>
<comment type="caution">
    <text evidence="16">The sequence shown here is derived from an EMBL/GenBank/DDBJ whole genome shotgun (WGS) entry which is preliminary data.</text>
</comment>
<dbReference type="PROSITE" id="PS50017">
    <property type="entry name" value="DEATH_DOMAIN"/>
    <property type="match status" value="1"/>
</dbReference>
<dbReference type="Proteomes" id="UP000242188">
    <property type="component" value="Unassembled WGS sequence"/>
</dbReference>
<evidence type="ECO:0000256" key="11">
    <source>
        <dbReference type="PROSITE-ProRule" id="PRU00206"/>
    </source>
</evidence>
<evidence type="ECO:0000313" key="16">
    <source>
        <dbReference type="EMBL" id="OWF35895.1"/>
    </source>
</evidence>
<keyword evidence="17" id="KW-1185">Reference proteome</keyword>
<dbReference type="InterPro" id="IPR041448">
    <property type="entry name" value="TNFR16_TM"/>
</dbReference>
<feature type="disulfide bond" evidence="11">
    <location>
        <begin position="41"/>
        <end position="59"/>
    </location>
</feature>
<feature type="domain" description="Death" evidence="14">
    <location>
        <begin position="323"/>
        <end position="391"/>
    </location>
</feature>
<feature type="disulfide bond" evidence="11">
    <location>
        <begin position="81"/>
        <end position="94"/>
    </location>
</feature>
<proteinExistence type="predicted"/>
<keyword evidence="5 13" id="KW-0732">Signal</keyword>
<evidence type="ECO:0000256" key="13">
    <source>
        <dbReference type="SAM" id="SignalP"/>
    </source>
</evidence>
<dbReference type="PROSITE" id="PS50050">
    <property type="entry name" value="TNFR_NGFR_2"/>
    <property type="match status" value="4"/>
</dbReference>
<evidence type="ECO:0000256" key="2">
    <source>
        <dbReference type="ARBA" id="ARBA00022475"/>
    </source>
</evidence>
<comment type="caution">
    <text evidence="11">Lacks conserved residue(s) required for the propagation of feature annotation.</text>
</comment>
<feature type="disulfide bond" evidence="11">
    <location>
        <begin position="165"/>
        <end position="183"/>
    </location>
</feature>
<feature type="disulfide bond" evidence="11">
    <location>
        <begin position="84"/>
        <end position="102"/>
    </location>
</feature>
<dbReference type="InterPro" id="IPR001368">
    <property type="entry name" value="TNFR/NGFR_Cys_rich_reg"/>
</dbReference>
<dbReference type="AlphaFoldDB" id="A0A210PHC9"/>
<feature type="transmembrane region" description="Helical" evidence="12">
    <location>
        <begin position="216"/>
        <end position="236"/>
    </location>
</feature>
<reference evidence="16 17" key="1">
    <citation type="journal article" date="2017" name="Nat. Ecol. Evol.">
        <title>Scallop genome provides insights into evolution of bilaterian karyotype and development.</title>
        <authorList>
            <person name="Wang S."/>
            <person name="Zhang J."/>
            <person name="Jiao W."/>
            <person name="Li J."/>
            <person name="Xun X."/>
            <person name="Sun Y."/>
            <person name="Guo X."/>
            <person name="Huan P."/>
            <person name="Dong B."/>
            <person name="Zhang L."/>
            <person name="Hu X."/>
            <person name="Sun X."/>
            <person name="Wang J."/>
            <person name="Zhao C."/>
            <person name="Wang Y."/>
            <person name="Wang D."/>
            <person name="Huang X."/>
            <person name="Wang R."/>
            <person name="Lv J."/>
            <person name="Li Y."/>
            <person name="Zhang Z."/>
            <person name="Liu B."/>
            <person name="Lu W."/>
            <person name="Hui Y."/>
            <person name="Liang J."/>
            <person name="Zhou Z."/>
            <person name="Hou R."/>
            <person name="Li X."/>
            <person name="Liu Y."/>
            <person name="Li H."/>
            <person name="Ning X."/>
            <person name="Lin Y."/>
            <person name="Zhao L."/>
            <person name="Xing Q."/>
            <person name="Dou J."/>
            <person name="Li Y."/>
            <person name="Mao J."/>
            <person name="Guo H."/>
            <person name="Dou H."/>
            <person name="Li T."/>
            <person name="Mu C."/>
            <person name="Jiang W."/>
            <person name="Fu Q."/>
            <person name="Fu X."/>
            <person name="Miao Y."/>
            <person name="Liu J."/>
            <person name="Yu Q."/>
            <person name="Li R."/>
            <person name="Liao H."/>
            <person name="Li X."/>
            <person name="Kong Y."/>
            <person name="Jiang Z."/>
            <person name="Chourrout D."/>
            <person name="Li R."/>
            <person name="Bao Z."/>
        </authorList>
    </citation>
    <scope>NUCLEOTIDE SEQUENCE [LARGE SCALE GENOMIC DNA]</scope>
    <source>
        <strain evidence="16 17">PY_sf001</strain>
    </source>
</reference>
<feature type="disulfide bond" evidence="11">
    <location>
        <begin position="120"/>
        <end position="133"/>
    </location>
</feature>
<keyword evidence="2" id="KW-1003">Cell membrane</keyword>
<evidence type="ECO:0000256" key="10">
    <source>
        <dbReference type="ARBA" id="ARBA00023180"/>
    </source>
</evidence>
<dbReference type="SMART" id="SM00208">
    <property type="entry name" value="TNFR"/>
    <property type="match status" value="4"/>
</dbReference>
<feature type="repeat" description="TNFR-Cys" evidence="11">
    <location>
        <begin position="143"/>
        <end position="183"/>
    </location>
</feature>
<evidence type="ECO:0000259" key="15">
    <source>
        <dbReference type="PROSITE" id="PS50050"/>
    </source>
</evidence>
<evidence type="ECO:0000256" key="4">
    <source>
        <dbReference type="ARBA" id="ARBA00022703"/>
    </source>
</evidence>
<dbReference type="Pfam" id="PF00531">
    <property type="entry name" value="Death"/>
    <property type="match status" value="1"/>
</dbReference>
<dbReference type="InterPro" id="IPR052302">
    <property type="entry name" value="Neurotrophin_rcpt-DD"/>
</dbReference>
<dbReference type="EMBL" id="NEDP02076699">
    <property type="protein sequence ID" value="OWF35895.1"/>
    <property type="molecule type" value="Genomic_DNA"/>
</dbReference>
<feature type="domain" description="TNFR-Cys" evidence="15">
    <location>
        <begin position="23"/>
        <end position="59"/>
    </location>
</feature>
<feature type="repeat" description="TNFR-Cys" evidence="11">
    <location>
        <begin position="103"/>
        <end position="141"/>
    </location>
</feature>
<dbReference type="GO" id="GO:0006915">
    <property type="term" value="P:apoptotic process"/>
    <property type="evidence" value="ECO:0007669"/>
    <property type="project" value="UniProtKB-KW"/>
</dbReference>
<dbReference type="PANTHER" id="PTHR46605:SF2">
    <property type="entry name" value="TNFR-CYS DOMAIN-CONTAINING PROTEIN"/>
    <property type="match status" value="1"/>
</dbReference>
<feature type="chain" id="PRO_5012035574" evidence="13">
    <location>
        <begin position="22"/>
        <end position="400"/>
    </location>
</feature>
<dbReference type="Gene3D" id="1.10.533.10">
    <property type="entry name" value="Death Domain, Fas"/>
    <property type="match status" value="1"/>
</dbReference>
<name>A0A210PHC9_MIZYE</name>
<dbReference type="PANTHER" id="PTHR46605">
    <property type="entry name" value="TUMOR NECROSIS FACTOR RECEPTOR"/>
    <property type="match status" value="1"/>
</dbReference>
<dbReference type="Pfam" id="PF18422">
    <property type="entry name" value="TNFR_16_TM"/>
    <property type="match status" value="1"/>
</dbReference>
<dbReference type="InterPro" id="IPR000488">
    <property type="entry name" value="Death_dom"/>
</dbReference>
<evidence type="ECO:0000256" key="6">
    <source>
        <dbReference type="ARBA" id="ARBA00022737"/>
    </source>
</evidence>
<evidence type="ECO:0000256" key="3">
    <source>
        <dbReference type="ARBA" id="ARBA00022692"/>
    </source>
</evidence>
<dbReference type="SUPFAM" id="SSF47986">
    <property type="entry name" value="DEATH domain"/>
    <property type="match status" value="1"/>
</dbReference>
<dbReference type="SUPFAM" id="SSF57586">
    <property type="entry name" value="TNF receptor-like"/>
    <property type="match status" value="2"/>
</dbReference>
<dbReference type="GO" id="GO:0048406">
    <property type="term" value="F:nerve growth factor binding"/>
    <property type="evidence" value="ECO:0007669"/>
    <property type="project" value="TreeGrafter"/>
</dbReference>
<evidence type="ECO:0000256" key="12">
    <source>
        <dbReference type="SAM" id="Phobius"/>
    </source>
</evidence>
<sequence>MESFNTTTLLLMGIILPLVTGLSCSSDEFESNSTDLCCSKCDPGFGLVNQCTRDNATECLSCVLGETYSSPNAHAQICVPCTSCQMNEHIVTECNRTHDTVCVCNIDFYYDESKKGCEICDSCKKGFGALRPCTGTHNSVCMGCGNRTFSDKTSAISICKPCSKCVGNQVETEACTPEQDTECTDVIFGLYTTKPQSNRRGNEYPTKTEEKSFDIIPVYCSILGSVIVGLLAYVMYKHYSRIRDKKRHKGHDFHDDVEYSKTSGADSGVFEDTDHHGYRPCKEIGHHCKYNQLTRIRDLPQTKKKEIEKHLAVKRAGAERLVEDWKILARELGYTSKKMDKIANKNKDTLSIVQYLLSDWSKSRTATVGVFIKALIDIGRPDVVKLLQNDGKTETLVHMV</sequence>
<evidence type="ECO:0000256" key="5">
    <source>
        <dbReference type="ARBA" id="ARBA00022729"/>
    </source>
</evidence>
<dbReference type="Pfam" id="PF00020">
    <property type="entry name" value="TNFR_c6"/>
    <property type="match status" value="3"/>
</dbReference>
<feature type="disulfide bond" evidence="11">
    <location>
        <begin position="123"/>
        <end position="141"/>
    </location>
</feature>
<evidence type="ECO:0000256" key="8">
    <source>
        <dbReference type="ARBA" id="ARBA00023136"/>
    </source>
</evidence>
<feature type="disulfide bond" evidence="11">
    <location>
        <begin position="144"/>
        <end position="159"/>
    </location>
</feature>
<comment type="subcellular location">
    <subcellularLocation>
        <location evidence="1">Cell membrane</location>
        <topology evidence="1">Single-pass membrane protein</topology>
    </subcellularLocation>
</comment>
<dbReference type="OrthoDB" id="10048028at2759"/>
<keyword evidence="4" id="KW-0053">Apoptosis</keyword>
<feature type="signal peptide" evidence="13">
    <location>
        <begin position="1"/>
        <end position="21"/>
    </location>
</feature>